<sequence>MERGMSCLETTEKAPSLGPAWVLIARRRASLLLRAAHTTDDGRTCTSSTSSPPDADVGGAFDVASVRGKPITRFGTRARLQKGLLITMARSTMMMRLCQIWAGQGGASSCLHRHMEGWHRARPTRGRLPKSLPDVAKYLPYLPYLPRQGCPMLGDHDFPAPLEGSFRVSQLPYPVNDETREFIPDPIQAPQPLLRRWHMRTKQDNSTLPRPRSCTSSGAMPVLWKVLCSYPRAAREKKVHGRSDRADNSCAGTWCRQSAFSFDDTDGYVHSLLFLYWHADQCSSAVTQQASEARSILPEAVSRFLRTFECCSRPSRSPLHLSKNVMCRLQHSDRARIRSTYHRQIEIDCFFSLPVHDRHAEARAWIQSVGCCLDNHTYVTSNCPAYFPRRDKMPTSPHGYISRSNTLT</sequence>
<evidence type="ECO:0000313" key="2">
    <source>
        <dbReference type="Proteomes" id="UP001303473"/>
    </source>
</evidence>
<dbReference type="Proteomes" id="UP001303473">
    <property type="component" value="Unassembled WGS sequence"/>
</dbReference>
<organism evidence="1 2">
    <name type="scientific">Diplogelasinospora grovesii</name>
    <dbReference type="NCBI Taxonomy" id="303347"/>
    <lineage>
        <taxon>Eukaryota</taxon>
        <taxon>Fungi</taxon>
        <taxon>Dikarya</taxon>
        <taxon>Ascomycota</taxon>
        <taxon>Pezizomycotina</taxon>
        <taxon>Sordariomycetes</taxon>
        <taxon>Sordariomycetidae</taxon>
        <taxon>Sordariales</taxon>
        <taxon>Diplogelasinosporaceae</taxon>
        <taxon>Diplogelasinospora</taxon>
    </lineage>
</organism>
<accession>A0AAN6S7L3</accession>
<comment type="caution">
    <text evidence="1">The sequence shown here is derived from an EMBL/GenBank/DDBJ whole genome shotgun (WGS) entry which is preliminary data.</text>
</comment>
<dbReference type="AlphaFoldDB" id="A0AAN6S7L3"/>
<proteinExistence type="predicted"/>
<gene>
    <name evidence="1" type="ORF">QBC46DRAFT_6225</name>
</gene>
<dbReference type="EMBL" id="MU853761">
    <property type="protein sequence ID" value="KAK3944057.1"/>
    <property type="molecule type" value="Genomic_DNA"/>
</dbReference>
<name>A0AAN6S7L3_9PEZI</name>
<reference evidence="2" key="1">
    <citation type="journal article" date="2023" name="Mol. Phylogenet. Evol.">
        <title>Genome-scale phylogeny and comparative genomics of the fungal order Sordariales.</title>
        <authorList>
            <person name="Hensen N."/>
            <person name="Bonometti L."/>
            <person name="Westerberg I."/>
            <person name="Brannstrom I.O."/>
            <person name="Guillou S."/>
            <person name="Cros-Aarteil S."/>
            <person name="Calhoun S."/>
            <person name="Haridas S."/>
            <person name="Kuo A."/>
            <person name="Mondo S."/>
            <person name="Pangilinan J."/>
            <person name="Riley R."/>
            <person name="LaButti K."/>
            <person name="Andreopoulos B."/>
            <person name="Lipzen A."/>
            <person name="Chen C."/>
            <person name="Yan M."/>
            <person name="Daum C."/>
            <person name="Ng V."/>
            <person name="Clum A."/>
            <person name="Steindorff A."/>
            <person name="Ohm R.A."/>
            <person name="Martin F."/>
            <person name="Silar P."/>
            <person name="Natvig D.O."/>
            <person name="Lalanne C."/>
            <person name="Gautier V."/>
            <person name="Ament-Velasquez S.L."/>
            <person name="Kruys A."/>
            <person name="Hutchinson M.I."/>
            <person name="Powell A.J."/>
            <person name="Barry K."/>
            <person name="Miller A.N."/>
            <person name="Grigoriev I.V."/>
            <person name="Debuchy R."/>
            <person name="Gladieux P."/>
            <person name="Hiltunen Thoren M."/>
            <person name="Johannesson H."/>
        </authorList>
    </citation>
    <scope>NUCLEOTIDE SEQUENCE [LARGE SCALE GENOMIC DNA]</scope>
    <source>
        <strain evidence="2">CBS 340.73</strain>
    </source>
</reference>
<keyword evidence="2" id="KW-1185">Reference proteome</keyword>
<protein>
    <submittedName>
        <fullName evidence="1">Uncharacterized protein</fullName>
    </submittedName>
</protein>
<evidence type="ECO:0000313" key="1">
    <source>
        <dbReference type="EMBL" id="KAK3944057.1"/>
    </source>
</evidence>